<evidence type="ECO:0000259" key="2">
    <source>
        <dbReference type="Pfam" id="PF08327"/>
    </source>
</evidence>
<proteinExistence type="inferred from homology"/>
<feature type="domain" description="Activator of Hsp90 ATPase homologue 1/2-like C-terminal" evidence="2">
    <location>
        <begin position="26"/>
        <end position="165"/>
    </location>
</feature>
<protein>
    <submittedName>
        <fullName evidence="3">ATPase</fullName>
    </submittedName>
</protein>
<dbReference type="InterPro" id="IPR013538">
    <property type="entry name" value="ASHA1/2-like_C"/>
</dbReference>
<dbReference type="KEGG" id="far:ABE41_006890"/>
<keyword evidence="4" id="KW-1185">Reference proteome</keyword>
<dbReference type="InterPro" id="IPR023393">
    <property type="entry name" value="START-like_dom_sf"/>
</dbReference>
<name>A0A1B1Z2W1_9BACL</name>
<dbReference type="EMBL" id="CP016761">
    <property type="protein sequence ID" value="ANX11730.1"/>
    <property type="molecule type" value="Genomic_DNA"/>
</dbReference>
<dbReference type="SUPFAM" id="SSF55961">
    <property type="entry name" value="Bet v1-like"/>
    <property type="match status" value="1"/>
</dbReference>
<comment type="similarity">
    <text evidence="1">Belongs to the AHA1 family.</text>
</comment>
<reference evidence="3 4" key="1">
    <citation type="submission" date="2016-08" db="EMBL/GenBank/DDBJ databases">
        <title>Complete genome sequence of Fictibacillus arsenicus G25-54, a strain with toxicity to nematodes and a potential arsenic-resistance activity.</title>
        <authorList>
            <person name="Zheng Z."/>
        </authorList>
    </citation>
    <scope>NUCLEOTIDE SEQUENCE [LARGE SCALE GENOMIC DNA]</scope>
    <source>
        <strain evidence="3 4">G25-54</strain>
    </source>
</reference>
<evidence type="ECO:0000313" key="3">
    <source>
        <dbReference type="EMBL" id="ANX11730.1"/>
    </source>
</evidence>
<dbReference type="RefSeq" id="WP_066287974.1">
    <property type="nucleotide sequence ID" value="NZ_CP016761.1"/>
</dbReference>
<dbReference type="Proteomes" id="UP000077412">
    <property type="component" value="Chromosome"/>
</dbReference>
<dbReference type="AlphaFoldDB" id="A0A1B1Z2W1"/>
<sequence>MAESNVKNSMTQTVEGNNLIFTRVFDAPRDLVFQVLSESEHLKNWWGPNHWTLPVSKMDFREGGSWHYCMESPDGDMKSWGKSFYKEIVEPERIVYEDFFSDEEGTINETMPGMKVILTLIEHEGKTKIVSHTQFSSEEALKSVLDMGVVQGFTETWDKLEAHLERIQ</sequence>
<accession>A0A1B1Z2W1</accession>
<dbReference type="Pfam" id="PF08327">
    <property type="entry name" value="AHSA1"/>
    <property type="match status" value="1"/>
</dbReference>
<evidence type="ECO:0000313" key="4">
    <source>
        <dbReference type="Proteomes" id="UP000077412"/>
    </source>
</evidence>
<evidence type="ECO:0000256" key="1">
    <source>
        <dbReference type="ARBA" id="ARBA00006817"/>
    </source>
</evidence>
<gene>
    <name evidence="3" type="ORF">ABE41_006890</name>
</gene>
<dbReference type="Gene3D" id="3.30.530.20">
    <property type="match status" value="1"/>
</dbReference>
<organism evidence="3 4">
    <name type="scientific">Fictibacillus arsenicus</name>
    <dbReference type="NCBI Taxonomy" id="255247"/>
    <lineage>
        <taxon>Bacteria</taxon>
        <taxon>Bacillati</taxon>
        <taxon>Bacillota</taxon>
        <taxon>Bacilli</taxon>
        <taxon>Bacillales</taxon>
        <taxon>Fictibacillaceae</taxon>
        <taxon>Fictibacillus</taxon>
    </lineage>
</organism>
<dbReference type="STRING" id="255247.ABE41_006890"/>